<gene>
    <name evidence="2" type="ORF">BQ4739_LOCUS9071</name>
</gene>
<organism evidence="2 3">
    <name type="scientific">Tetradesmus obliquus</name>
    <name type="common">Green alga</name>
    <name type="synonym">Acutodesmus obliquus</name>
    <dbReference type="NCBI Taxonomy" id="3088"/>
    <lineage>
        <taxon>Eukaryota</taxon>
        <taxon>Viridiplantae</taxon>
        <taxon>Chlorophyta</taxon>
        <taxon>core chlorophytes</taxon>
        <taxon>Chlorophyceae</taxon>
        <taxon>CS clade</taxon>
        <taxon>Sphaeropleales</taxon>
        <taxon>Scenedesmaceae</taxon>
        <taxon>Tetradesmus</taxon>
    </lineage>
</organism>
<reference evidence="2 3" key="1">
    <citation type="submission" date="2016-10" db="EMBL/GenBank/DDBJ databases">
        <authorList>
            <person name="Cai Z."/>
        </authorList>
    </citation>
    <scope>NUCLEOTIDE SEQUENCE [LARGE SCALE GENOMIC DNA]</scope>
</reference>
<dbReference type="Proteomes" id="UP000256970">
    <property type="component" value="Unassembled WGS sequence"/>
</dbReference>
<protein>
    <submittedName>
        <fullName evidence="2">Uncharacterized protein</fullName>
    </submittedName>
</protein>
<name>A0A383VU70_TETOB</name>
<keyword evidence="3" id="KW-1185">Reference proteome</keyword>
<evidence type="ECO:0000256" key="1">
    <source>
        <dbReference type="SAM" id="MobiDB-lite"/>
    </source>
</evidence>
<sequence>MASATADLPATQQASHTLEEVLPLLLTHQAAQAGSSHSKQRALLQMACTLLSCSHSCSDAIRIACSSSGLLSVQLTPKDSDHAEAFADWMLCRQHAQLLASLDLSLSKVWLQEGEAEDAAEAQIAFAMTAAADAGELQLREFSCRGPPGRLLLQHLPASSLTSLTVDCSELQSSHTCSSCGSDSDVEWLQQQLMRLTCLQRLQLAVSEQDERGARPGSNDHQAGTAGTSSSSSSSSRVFCQPECIFPALSQLGQPTKLHLERVGNATALSQLPAQLRELELTFASPAQQQQQQQQQHQGGVQGQRYSSGSGIPCIWAT</sequence>
<dbReference type="AlphaFoldDB" id="A0A383VU70"/>
<feature type="region of interest" description="Disordered" evidence="1">
    <location>
        <begin position="209"/>
        <end position="235"/>
    </location>
</feature>
<evidence type="ECO:0000313" key="3">
    <source>
        <dbReference type="Proteomes" id="UP000256970"/>
    </source>
</evidence>
<accession>A0A383VU70</accession>
<feature type="compositionally biased region" description="Polar residues" evidence="1">
    <location>
        <begin position="219"/>
        <end position="228"/>
    </location>
</feature>
<evidence type="ECO:0000313" key="2">
    <source>
        <dbReference type="EMBL" id="SZX68751.1"/>
    </source>
</evidence>
<feature type="region of interest" description="Disordered" evidence="1">
    <location>
        <begin position="285"/>
        <end position="307"/>
    </location>
</feature>
<proteinExistence type="predicted"/>
<feature type="compositionally biased region" description="Low complexity" evidence="1">
    <location>
        <begin position="288"/>
        <end position="299"/>
    </location>
</feature>
<dbReference type="EMBL" id="FNXT01000878">
    <property type="protein sequence ID" value="SZX68751.1"/>
    <property type="molecule type" value="Genomic_DNA"/>
</dbReference>